<gene>
    <name evidence="11" type="ORF">RISK_000598</name>
</gene>
<keyword evidence="7" id="KW-0067">ATP-binding</keyword>
<dbReference type="InterPro" id="IPR003661">
    <property type="entry name" value="HisK_dim/P_dom"/>
</dbReference>
<feature type="transmembrane region" description="Helical" evidence="9">
    <location>
        <begin position="103"/>
        <end position="124"/>
    </location>
</feature>
<evidence type="ECO:0000256" key="8">
    <source>
        <dbReference type="ARBA" id="ARBA00023012"/>
    </source>
</evidence>
<organism evidence="11 12">
    <name type="scientific">Rhodopirellula islandica</name>
    <dbReference type="NCBI Taxonomy" id="595434"/>
    <lineage>
        <taxon>Bacteria</taxon>
        <taxon>Pseudomonadati</taxon>
        <taxon>Planctomycetota</taxon>
        <taxon>Planctomycetia</taxon>
        <taxon>Pirellulales</taxon>
        <taxon>Pirellulaceae</taxon>
        <taxon>Rhodopirellula</taxon>
    </lineage>
</organism>
<keyword evidence="5" id="KW-0547">Nucleotide-binding</keyword>
<name>A0A0J1BM10_RHOIS</name>
<keyword evidence="3" id="KW-0597">Phosphoprotein</keyword>
<evidence type="ECO:0000313" key="12">
    <source>
        <dbReference type="Proteomes" id="UP000036367"/>
    </source>
</evidence>
<dbReference type="SUPFAM" id="SSF47384">
    <property type="entry name" value="Homodimeric domain of signal transducing histidine kinase"/>
    <property type="match status" value="1"/>
</dbReference>
<evidence type="ECO:0000256" key="2">
    <source>
        <dbReference type="ARBA" id="ARBA00012438"/>
    </source>
</evidence>
<dbReference type="InterPro" id="IPR003594">
    <property type="entry name" value="HATPase_dom"/>
</dbReference>
<dbReference type="CDD" id="cd00130">
    <property type="entry name" value="PAS"/>
    <property type="match status" value="1"/>
</dbReference>
<evidence type="ECO:0000256" key="7">
    <source>
        <dbReference type="ARBA" id="ARBA00022840"/>
    </source>
</evidence>
<feature type="transmembrane region" description="Helical" evidence="9">
    <location>
        <begin position="72"/>
        <end position="91"/>
    </location>
</feature>
<keyword evidence="9" id="KW-0812">Transmembrane</keyword>
<evidence type="ECO:0000256" key="1">
    <source>
        <dbReference type="ARBA" id="ARBA00000085"/>
    </source>
</evidence>
<keyword evidence="6 11" id="KW-0418">Kinase</keyword>
<dbReference type="NCBIfam" id="TIGR00229">
    <property type="entry name" value="sensory_box"/>
    <property type="match status" value="1"/>
</dbReference>
<dbReference type="InterPro" id="IPR035965">
    <property type="entry name" value="PAS-like_dom_sf"/>
</dbReference>
<dbReference type="GO" id="GO:0000155">
    <property type="term" value="F:phosphorelay sensor kinase activity"/>
    <property type="evidence" value="ECO:0007669"/>
    <property type="project" value="InterPro"/>
</dbReference>
<dbReference type="SMART" id="SM00388">
    <property type="entry name" value="HisKA"/>
    <property type="match status" value="1"/>
</dbReference>
<feature type="domain" description="Histidine kinase" evidence="10">
    <location>
        <begin position="270"/>
        <end position="477"/>
    </location>
</feature>
<reference evidence="11" key="1">
    <citation type="submission" date="2015-05" db="EMBL/GenBank/DDBJ databases">
        <title>Permanent draft genome of Rhodopirellula islandicus K833.</title>
        <authorList>
            <person name="Kizina J."/>
            <person name="Richter M."/>
            <person name="Glockner F.O."/>
            <person name="Harder J."/>
        </authorList>
    </citation>
    <scope>NUCLEOTIDE SEQUENCE [LARGE SCALE GENOMIC DNA]</scope>
    <source>
        <strain evidence="11">K833</strain>
    </source>
</reference>
<dbReference type="InterPro" id="IPR005467">
    <property type="entry name" value="His_kinase_dom"/>
</dbReference>
<evidence type="ECO:0000256" key="9">
    <source>
        <dbReference type="SAM" id="Phobius"/>
    </source>
</evidence>
<comment type="catalytic activity">
    <reaction evidence="1">
        <text>ATP + protein L-histidine = ADP + protein N-phospho-L-histidine.</text>
        <dbReference type="EC" id="2.7.13.3"/>
    </reaction>
</comment>
<evidence type="ECO:0000256" key="4">
    <source>
        <dbReference type="ARBA" id="ARBA00022679"/>
    </source>
</evidence>
<keyword evidence="9" id="KW-0472">Membrane</keyword>
<keyword evidence="4" id="KW-0808">Transferase</keyword>
<evidence type="ECO:0000256" key="6">
    <source>
        <dbReference type="ARBA" id="ARBA00022777"/>
    </source>
</evidence>
<dbReference type="SUPFAM" id="SSF55874">
    <property type="entry name" value="ATPase domain of HSP90 chaperone/DNA topoisomerase II/histidine kinase"/>
    <property type="match status" value="1"/>
</dbReference>
<dbReference type="EMBL" id="LECT01000006">
    <property type="protein sequence ID" value="KLU07520.1"/>
    <property type="molecule type" value="Genomic_DNA"/>
</dbReference>
<dbReference type="PANTHER" id="PTHR43065:SF10">
    <property type="entry name" value="PEROXIDE STRESS-ACTIVATED HISTIDINE KINASE MAK3"/>
    <property type="match status" value="1"/>
</dbReference>
<dbReference type="STRING" id="595434.RISK_000598"/>
<dbReference type="Pfam" id="PF13426">
    <property type="entry name" value="PAS_9"/>
    <property type="match status" value="1"/>
</dbReference>
<sequence>MSKSLVEWQSSSRLEQALDRGVTIPADVCGEHPPRLSHSSNATARFPRFDQFWRMSDRVSALSSILRSPARILGIVLMLVFIAEVGVMLALPHVMPDFLGETGTAVLDAVLLTLVCAPVLWWVIIGPLRRIAVQEHGRSETIVANASEGILTFDHDGVILSCNRAATELFSTEMDLVVGTMTSAFLEELPQSFESLPASFRLSAKRPDGSTFPVEVSVSEYPSESKRLRIAIIRDLTAAELAESERLMMARETEALRAQQMTTLAQLATGVAHEIRNPLTSIKMLIQVNRSKFAEEGLPTDDLELVEQEIRRMERSVNGLLDFARPEQGEQSVFPIQNVIQKTTQLVEGRCGQQGVKLTVECDETPLHIEGDASQLQQLLLNLSLNALDALPDGGEVTIRAVASNGELEVSVVDTGAGIRDDMLDKLFTPFSTSKPTGVGLGLGICRRIANSHHGTLTGENRAQGGAEFRLTLPLADQSTNRSNDSSIDKVSCKVS</sequence>
<dbReference type="PANTHER" id="PTHR43065">
    <property type="entry name" value="SENSOR HISTIDINE KINASE"/>
    <property type="match status" value="1"/>
</dbReference>
<evidence type="ECO:0000259" key="10">
    <source>
        <dbReference type="PROSITE" id="PS50109"/>
    </source>
</evidence>
<dbReference type="PATRIC" id="fig|595434.4.peg.578"/>
<dbReference type="SUPFAM" id="SSF55785">
    <property type="entry name" value="PYP-like sensor domain (PAS domain)"/>
    <property type="match status" value="1"/>
</dbReference>
<evidence type="ECO:0000256" key="3">
    <source>
        <dbReference type="ARBA" id="ARBA00022553"/>
    </source>
</evidence>
<dbReference type="CDD" id="cd00082">
    <property type="entry name" value="HisKA"/>
    <property type="match status" value="1"/>
</dbReference>
<dbReference type="InterPro" id="IPR004358">
    <property type="entry name" value="Sig_transdc_His_kin-like_C"/>
</dbReference>
<dbReference type="AlphaFoldDB" id="A0A0J1BM10"/>
<dbReference type="GO" id="GO:0005524">
    <property type="term" value="F:ATP binding"/>
    <property type="evidence" value="ECO:0007669"/>
    <property type="project" value="UniProtKB-KW"/>
</dbReference>
<dbReference type="Pfam" id="PF02518">
    <property type="entry name" value="HATPase_c"/>
    <property type="match status" value="1"/>
</dbReference>
<dbReference type="EC" id="2.7.13.3" evidence="2"/>
<accession>A0A0J1BM10</accession>
<comment type="caution">
    <text evidence="11">The sequence shown here is derived from an EMBL/GenBank/DDBJ whole genome shotgun (WGS) entry which is preliminary data.</text>
</comment>
<dbReference type="Gene3D" id="3.30.450.20">
    <property type="entry name" value="PAS domain"/>
    <property type="match status" value="1"/>
</dbReference>
<dbReference type="SMART" id="SM00387">
    <property type="entry name" value="HATPase_c"/>
    <property type="match status" value="1"/>
</dbReference>
<keyword evidence="12" id="KW-1185">Reference proteome</keyword>
<dbReference type="Pfam" id="PF00512">
    <property type="entry name" value="HisKA"/>
    <property type="match status" value="1"/>
</dbReference>
<keyword evidence="8" id="KW-0902">Two-component regulatory system</keyword>
<proteinExistence type="predicted"/>
<dbReference type="PROSITE" id="PS50109">
    <property type="entry name" value="HIS_KIN"/>
    <property type="match status" value="1"/>
</dbReference>
<dbReference type="Gene3D" id="1.10.287.130">
    <property type="match status" value="1"/>
</dbReference>
<protein>
    <recommendedName>
        <fullName evidence="2">histidine kinase</fullName>
        <ecNumber evidence="2">2.7.13.3</ecNumber>
    </recommendedName>
</protein>
<dbReference type="InterPro" id="IPR036890">
    <property type="entry name" value="HATPase_C_sf"/>
</dbReference>
<evidence type="ECO:0000256" key="5">
    <source>
        <dbReference type="ARBA" id="ARBA00022741"/>
    </source>
</evidence>
<keyword evidence="9" id="KW-1133">Transmembrane helix</keyword>
<dbReference type="Gene3D" id="3.30.565.10">
    <property type="entry name" value="Histidine kinase-like ATPase, C-terminal domain"/>
    <property type="match status" value="1"/>
</dbReference>
<dbReference type="InterPro" id="IPR036097">
    <property type="entry name" value="HisK_dim/P_sf"/>
</dbReference>
<dbReference type="Proteomes" id="UP000036367">
    <property type="component" value="Unassembled WGS sequence"/>
</dbReference>
<evidence type="ECO:0000313" key="11">
    <source>
        <dbReference type="EMBL" id="KLU07520.1"/>
    </source>
</evidence>
<dbReference type="PRINTS" id="PR00344">
    <property type="entry name" value="BCTRLSENSOR"/>
</dbReference>
<dbReference type="InterPro" id="IPR000014">
    <property type="entry name" value="PAS"/>
</dbReference>